<evidence type="ECO:0000313" key="1">
    <source>
        <dbReference type="EMBL" id="PUZ47608.1"/>
    </source>
</evidence>
<name>A0A2T7CWA2_9POAL</name>
<keyword evidence="2" id="KW-1185">Reference proteome</keyword>
<organism evidence="1 2">
    <name type="scientific">Panicum hallii var. hallii</name>
    <dbReference type="NCBI Taxonomy" id="1504633"/>
    <lineage>
        <taxon>Eukaryota</taxon>
        <taxon>Viridiplantae</taxon>
        <taxon>Streptophyta</taxon>
        <taxon>Embryophyta</taxon>
        <taxon>Tracheophyta</taxon>
        <taxon>Spermatophyta</taxon>
        <taxon>Magnoliopsida</taxon>
        <taxon>Liliopsida</taxon>
        <taxon>Poales</taxon>
        <taxon>Poaceae</taxon>
        <taxon>PACMAD clade</taxon>
        <taxon>Panicoideae</taxon>
        <taxon>Panicodae</taxon>
        <taxon>Paniceae</taxon>
        <taxon>Panicinae</taxon>
        <taxon>Panicum</taxon>
        <taxon>Panicum sect. Panicum</taxon>
    </lineage>
</organism>
<reference evidence="1 2" key="1">
    <citation type="submission" date="2018-04" db="EMBL/GenBank/DDBJ databases">
        <title>WGS assembly of Panicum hallii var. hallii HAL2.</title>
        <authorList>
            <person name="Lovell J."/>
            <person name="Jenkins J."/>
            <person name="Lowry D."/>
            <person name="Mamidi S."/>
            <person name="Sreedasyam A."/>
            <person name="Weng X."/>
            <person name="Barry K."/>
            <person name="Bonette J."/>
            <person name="Campitelli B."/>
            <person name="Daum C."/>
            <person name="Gordon S."/>
            <person name="Gould B."/>
            <person name="Lipzen A."/>
            <person name="MacQueen A."/>
            <person name="Palacio-Mejia J."/>
            <person name="Plott C."/>
            <person name="Shakirov E."/>
            <person name="Shu S."/>
            <person name="Yoshinaga Y."/>
            <person name="Zane M."/>
            <person name="Rokhsar D."/>
            <person name="Grimwood J."/>
            <person name="Schmutz J."/>
            <person name="Juenger T."/>
        </authorList>
    </citation>
    <scope>NUCLEOTIDE SEQUENCE [LARGE SCALE GENOMIC DNA]</scope>
    <source>
        <strain evidence="2">cv. HAL2</strain>
    </source>
</reference>
<protein>
    <submittedName>
        <fullName evidence="1">Uncharacterized protein</fullName>
    </submittedName>
</protein>
<evidence type="ECO:0000313" key="2">
    <source>
        <dbReference type="Proteomes" id="UP000244336"/>
    </source>
</evidence>
<sequence>MFWQAVGVGRLFSSPVVPHKQRYDLYFFSPDPFLGKLLLFFRILSCTPVFMRHAAQLGLCSSLFKLVAQLVPHYCQRHTEMLYYCTLHIQLFKN</sequence>
<dbReference type="AlphaFoldDB" id="A0A2T7CWA2"/>
<gene>
    <name evidence="1" type="ORF">GQ55_7G179800</name>
</gene>
<dbReference type="Gramene" id="PUZ47608">
    <property type="protein sequence ID" value="PUZ47608"/>
    <property type="gene ID" value="GQ55_7G179800"/>
</dbReference>
<dbReference type="EMBL" id="CM009755">
    <property type="protein sequence ID" value="PUZ47608.1"/>
    <property type="molecule type" value="Genomic_DNA"/>
</dbReference>
<proteinExistence type="predicted"/>
<dbReference type="Proteomes" id="UP000244336">
    <property type="component" value="Chromosome 7"/>
</dbReference>
<accession>A0A2T7CWA2</accession>